<evidence type="ECO:0000313" key="3">
    <source>
        <dbReference type="Proteomes" id="UP000285906"/>
    </source>
</evidence>
<evidence type="ECO:0000313" key="1">
    <source>
        <dbReference type="EMBL" id="GGG50374.1"/>
    </source>
</evidence>
<reference evidence="1" key="4">
    <citation type="submission" date="2024-05" db="EMBL/GenBank/DDBJ databases">
        <authorList>
            <person name="Sun Q."/>
            <person name="Sedlacek I."/>
        </authorList>
    </citation>
    <scope>NUCLEOTIDE SEQUENCE</scope>
    <source>
        <strain evidence="1">CCM 8490</strain>
    </source>
</reference>
<dbReference type="PROSITE" id="PS51257">
    <property type="entry name" value="PROKAR_LIPOPROTEIN"/>
    <property type="match status" value="1"/>
</dbReference>
<sequence>MKKIFLTSIFVISIISCSQKWEYKTITYKGSEQDELAKFASKKIDIANSSLNSLGEEGWELVDVFEKTETVHPNFGNTEYVTGLQPNVRTSEISFVFKRKK</sequence>
<protein>
    <submittedName>
        <fullName evidence="2">Uncharacterized protein DUF4177</fullName>
    </submittedName>
</protein>
<gene>
    <name evidence="2" type="ORF">BXY58_1373</name>
    <name evidence="1" type="ORF">GCM10007332_10020</name>
</gene>
<dbReference type="EMBL" id="BMCW01000001">
    <property type="protein sequence ID" value="GGG50374.1"/>
    <property type="molecule type" value="Genomic_DNA"/>
</dbReference>
<dbReference type="Proteomes" id="UP000285906">
    <property type="component" value="Unassembled WGS sequence"/>
</dbReference>
<accession>A0A420DAC3</accession>
<dbReference type="Pfam" id="PF13783">
    <property type="entry name" value="DUF4177"/>
    <property type="match status" value="1"/>
</dbReference>
<evidence type="ECO:0000313" key="4">
    <source>
        <dbReference type="Proteomes" id="UP000658202"/>
    </source>
</evidence>
<organism evidence="2 3">
    <name type="scientific">Epilithonimonas arachidiradicis</name>
    <dbReference type="NCBI Taxonomy" id="1617282"/>
    <lineage>
        <taxon>Bacteria</taxon>
        <taxon>Pseudomonadati</taxon>
        <taxon>Bacteroidota</taxon>
        <taxon>Flavobacteriia</taxon>
        <taxon>Flavobacteriales</taxon>
        <taxon>Weeksellaceae</taxon>
        <taxon>Chryseobacterium group</taxon>
        <taxon>Epilithonimonas</taxon>
    </lineage>
</organism>
<evidence type="ECO:0000313" key="2">
    <source>
        <dbReference type="EMBL" id="RKE88230.1"/>
    </source>
</evidence>
<comment type="caution">
    <text evidence="2">The sequence shown here is derived from an EMBL/GenBank/DDBJ whole genome shotgun (WGS) entry which is preliminary data.</text>
</comment>
<dbReference type="InterPro" id="IPR025234">
    <property type="entry name" value="YjzH-like"/>
</dbReference>
<dbReference type="AlphaFoldDB" id="A0A420DAC3"/>
<dbReference type="RefSeq" id="WP_120213026.1">
    <property type="nucleotide sequence ID" value="NZ_BMCW01000001.1"/>
</dbReference>
<dbReference type="EMBL" id="RAQH01000003">
    <property type="protein sequence ID" value="RKE88230.1"/>
    <property type="molecule type" value="Genomic_DNA"/>
</dbReference>
<name>A0A420DAC3_9FLAO</name>
<reference evidence="4" key="3">
    <citation type="journal article" date="2019" name="Int. J. Syst. Evol. Microbiol.">
        <title>The Global Catalogue of Microorganisms (GCM) 10K type strain sequencing project: providing services to taxonomists for standard genome sequencing and annotation.</title>
        <authorList>
            <consortium name="The Broad Institute Genomics Platform"/>
            <consortium name="The Broad Institute Genome Sequencing Center for Infectious Disease"/>
            <person name="Wu L."/>
            <person name="Ma J."/>
        </authorList>
    </citation>
    <scope>NUCLEOTIDE SEQUENCE [LARGE SCALE GENOMIC DNA]</scope>
    <source>
        <strain evidence="4">CCM 8490</strain>
    </source>
</reference>
<dbReference type="OrthoDB" id="5432776at2"/>
<reference evidence="1" key="1">
    <citation type="journal article" date="2014" name="Int. J. Syst. Evol. Microbiol.">
        <title>Complete genome of a new Firmicutes species belonging to the dominant human colonic microbiota ('Ruminococcus bicirculans') reveals two chromosomes and a selective capacity to utilize plant glucans.</title>
        <authorList>
            <consortium name="NISC Comparative Sequencing Program"/>
            <person name="Wegmann U."/>
            <person name="Louis P."/>
            <person name="Goesmann A."/>
            <person name="Henrissat B."/>
            <person name="Duncan S.H."/>
            <person name="Flint H.J."/>
        </authorList>
    </citation>
    <scope>NUCLEOTIDE SEQUENCE</scope>
    <source>
        <strain evidence="1">CCM 8490</strain>
    </source>
</reference>
<proteinExistence type="predicted"/>
<keyword evidence="4" id="KW-1185">Reference proteome</keyword>
<dbReference type="Proteomes" id="UP000658202">
    <property type="component" value="Unassembled WGS sequence"/>
</dbReference>
<reference evidence="2 3" key="2">
    <citation type="submission" date="2018-09" db="EMBL/GenBank/DDBJ databases">
        <title>Genomic Encyclopedia of Archaeal and Bacterial Type Strains, Phase II (KMG-II): from individual species to whole genera.</title>
        <authorList>
            <person name="Goeker M."/>
        </authorList>
    </citation>
    <scope>NUCLEOTIDE SEQUENCE [LARGE SCALE GENOMIC DNA]</scope>
    <source>
        <strain evidence="2 3">DSM 27620</strain>
    </source>
</reference>